<reference evidence="8" key="1">
    <citation type="journal article" date="2020" name="mSystems">
        <title>Genome- and Community-Level Interaction Insights into Carbon Utilization and Element Cycling Functions of Hydrothermarchaeota in Hydrothermal Sediment.</title>
        <authorList>
            <person name="Zhou Z."/>
            <person name="Liu Y."/>
            <person name="Xu W."/>
            <person name="Pan J."/>
            <person name="Luo Z.H."/>
            <person name="Li M."/>
        </authorList>
    </citation>
    <scope>NUCLEOTIDE SEQUENCE [LARGE SCALE GENOMIC DNA]</scope>
    <source>
        <strain evidence="8">SpSt-210</strain>
    </source>
</reference>
<dbReference type="SUPFAM" id="SSF56059">
    <property type="entry name" value="Glutathione synthetase ATP-binding domain-like"/>
    <property type="match status" value="1"/>
</dbReference>
<dbReference type="PANTHER" id="PTHR43334:SF1">
    <property type="entry name" value="3-HYDROXYPROPIONATE--COA LIGASE [ADP-FORMING]"/>
    <property type="match status" value="1"/>
</dbReference>
<dbReference type="InterPro" id="IPR036291">
    <property type="entry name" value="NAD(P)-bd_dom_sf"/>
</dbReference>
<sequence>MESVHSAPGGTPATVPASGPRAESEAGLALDAAFHRTMRALFYPERVAIVGATPQVGFAFNIHRNILNFGFQGEVYGVNPKYQEVLGTPCYPALDAIPGGVDQAIIVVPSHAVLSVLEQAERAGVTAVNIITSGFGEQDDEEARWRQVKIQEFARRTGIRVVGPNCLGLVSTPARLVAKSGPYTTIARGPISLVFQSGLLTYSMIIPPQDREIGFTYVVTTGNEADLEAADFIRFCVEDEETRVIGCFIEQFRDPGKLLQVAEQAADAGKPIVVLKVGRSEGGRRAALAHTGSLVGSDEVIDAVMRQYGLIRVSTLDEMIETLAAFHSKRLPKGPGVGTIFVSGGAGGLISDLCQDLGVSLPALAPETVAKLEPVIPPYGTVGNPLDTTGQAATQPEITEGSLVAMAEDPSIHTVVYGQAYPNKIDLDSPVGRVIKSMPERYPDKVFLVLSLVTGKMHDGSRWGQPPVEPVTHWDGVPFLQGAENGLRAIRALIRYADFLRARQAEPRPHPEPSAVAERARALVRASGGRPLVEREAKTVLSLYGIPVTRERLATSPEEALAAAREIGYPVVLKVESPDIAHKTEAGGVLLGVTGDDAVRQGFARIVENARRYAPGAKVAGVLVQEMAAGGRELIVGMTVDPAFGPAIAVGLGGIFVELLRDVALGVPPLTRRDCRAMLARLRAAPVLETGARGTGPADLDAVVDILIRFSQLCIDLQGEVSEIDINPLVVFERGLGAKVVDCLIVPAKGAR</sequence>
<keyword evidence="2 5" id="KW-0547">Nucleotide-binding</keyword>
<dbReference type="Gene3D" id="3.40.50.720">
    <property type="entry name" value="NAD(P)-binding Rossmann-like Domain"/>
    <property type="match status" value="1"/>
</dbReference>
<evidence type="ECO:0000256" key="3">
    <source>
        <dbReference type="ARBA" id="ARBA00022840"/>
    </source>
</evidence>
<evidence type="ECO:0000313" key="8">
    <source>
        <dbReference type="EMBL" id="HEG92192.1"/>
    </source>
</evidence>
<gene>
    <name evidence="8" type="ORF">ENP34_12285</name>
</gene>
<feature type="domain" description="ATP-grasp" evidence="7">
    <location>
        <begin position="538"/>
        <end position="574"/>
    </location>
</feature>
<dbReference type="SUPFAM" id="SSF52210">
    <property type="entry name" value="Succinyl-CoA synthetase domains"/>
    <property type="match status" value="2"/>
</dbReference>
<evidence type="ECO:0000256" key="1">
    <source>
        <dbReference type="ARBA" id="ARBA00022598"/>
    </source>
</evidence>
<dbReference type="EMBL" id="DSIY01000284">
    <property type="protein sequence ID" value="HEG92192.1"/>
    <property type="molecule type" value="Genomic_DNA"/>
</dbReference>
<dbReference type="InterPro" id="IPR003781">
    <property type="entry name" value="CoA-bd"/>
</dbReference>
<dbReference type="GO" id="GO:0046872">
    <property type="term" value="F:metal ion binding"/>
    <property type="evidence" value="ECO:0007669"/>
    <property type="project" value="InterPro"/>
</dbReference>
<dbReference type="InterPro" id="IPR016102">
    <property type="entry name" value="Succinyl-CoA_synth-like"/>
</dbReference>
<dbReference type="SMART" id="SM00881">
    <property type="entry name" value="CoA_binding"/>
    <property type="match status" value="1"/>
</dbReference>
<dbReference type="GO" id="GO:0005524">
    <property type="term" value="F:ATP binding"/>
    <property type="evidence" value="ECO:0007669"/>
    <property type="project" value="UniProtKB-UniRule"/>
</dbReference>
<evidence type="ECO:0000256" key="2">
    <source>
        <dbReference type="ARBA" id="ARBA00022741"/>
    </source>
</evidence>
<accession>A0A831TE64</accession>
<dbReference type="InterPro" id="IPR051538">
    <property type="entry name" value="Acyl-CoA_Synth/Transferase"/>
</dbReference>
<dbReference type="InterPro" id="IPR032875">
    <property type="entry name" value="Succ_CoA_lig_flav_dom"/>
</dbReference>
<dbReference type="Pfam" id="PF19045">
    <property type="entry name" value="Ligase_CoA_2"/>
    <property type="match status" value="1"/>
</dbReference>
<comment type="caution">
    <text evidence="8">The sequence shown here is derived from an EMBL/GenBank/DDBJ whole genome shotgun (WGS) entry which is preliminary data.</text>
</comment>
<dbReference type="SUPFAM" id="SSF51735">
    <property type="entry name" value="NAD(P)-binding Rossmann-fold domains"/>
    <property type="match status" value="1"/>
</dbReference>
<protein>
    <submittedName>
        <fullName evidence="8">CoA-binding protein</fullName>
    </submittedName>
</protein>
<feature type="region of interest" description="Disordered" evidence="6">
    <location>
        <begin position="1"/>
        <end position="21"/>
    </location>
</feature>
<dbReference type="Pfam" id="PF13380">
    <property type="entry name" value="CoA_binding_2"/>
    <property type="match status" value="1"/>
</dbReference>
<organism evidence="8">
    <name type="scientific">Thermorudis peleae</name>
    <dbReference type="NCBI Taxonomy" id="1382356"/>
    <lineage>
        <taxon>Bacteria</taxon>
        <taxon>Pseudomonadati</taxon>
        <taxon>Thermomicrobiota</taxon>
        <taxon>Thermomicrobia</taxon>
        <taxon>Thermomicrobia incertae sedis</taxon>
        <taxon>Thermorudis</taxon>
    </lineage>
</organism>
<evidence type="ECO:0000256" key="4">
    <source>
        <dbReference type="ARBA" id="ARBA00060888"/>
    </source>
</evidence>
<evidence type="ECO:0000256" key="6">
    <source>
        <dbReference type="SAM" id="MobiDB-lite"/>
    </source>
</evidence>
<name>A0A831TE64_9BACT</name>
<evidence type="ECO:0000259" key="7">
    <source>
        <dbReference type="PROSITE" id="PS50975"/>
    </source>
</evidence>
<dbReference type="InterPro" id="IPR011761">
    <property type="entry name" value="ATP-grasp"/>
</dbReference>
<dbReference type="InterPro" id="IPR043938">
    <property type="entry name" value="Ligase_CoA_dom"/>
</dbReference>
<dbReference type="Gene3D" id="3.30.470.20">
    <property type="entry name" value="ATP-grasp fold, B domain"/>
    <property type="match status" value="1"/>
</dbReference>
<dbReference type="FunFam" id="3.30.1490.20:FF:000020">
    <property type="entry name" value="Protein lysine acetyltransferase"/>
    <property type="match status" value="1"/>
</dbReference>
<dbReference type="Pfam" id="PF13549">
    <property type="entry name" value="ATP-grasp_5"/>
    <property type="match status" value="1"/>
</dbReference>
<dbReference type="Pfam" id="PF13607">
    <property type="entry name" value="Succ_CoA_lig"/>
    <property type="match status" value="1"/>
</dbReference>
<comment type="similarity">
    <text evidence="4">In the N-terminal section; belongs to the acetate CoA ligase alpha subunit family.</text>
</comment>
<dbReference type="InterPro" id="IPR013815">
    <property type="entry name" value="ATP_grasp_subdomain_1"/>
</dbReference>
<dbReference type="PROSITE" id="PS50975">
    <property type="entry name" value="ATP_GRASP"/>
    <property type="match status" value="1"/>
</dbReference>
<dbReference type="Gene3D" id="3.30.1490.20">
    <property type="entry name" value="ATP-grasp fold, A domain"/>
    <property type="match status" value="1"/>
</dbReference>
<dbReference type="GO" id="GO:0043758">
    <property type="term" value="F:acetate-CoA ligase (ADP-forming) activity"/>
    <property type="evidence" value="ECO:0007669"/>
    <property type="project" value="InterPro"/>
</dbReference>
<dbReference type="Gene3D" id="3.40.50.261">
    <property type="entry name" value="Succinyl-CoA synthetase domains"/>
    <property type="match status" value="2"/>
</dbReference>
<proteinExistence type="inferred from homology"/>
<evidence type="ECO:0000256" key="5">
    <source>
        <dbReference type="PROSITE-ProRule" id="PRU00409"/>
    </source>
</evidence>
<keyword evidence="1" id="KW-0436">Ligase</keyword>
<keyword evidence="3 5" id="KW-0067">ATP-binding</keyword>
<dbReference type="AlphaFoldDB" id="A0A831TE64"/>
<dbReference type="PANTHER" id="PTHR43334">
    <property type="entry name" value="ACETATE--COA LIGASE [ADP-FORMING]"/>
    <property type="match status" value="1"/>
</dbReference>